<dbReference type="Gene3D" id="1.10.357.10">
    <property type="entry name" value="Tetracycline Repressor, domain 2"/>
    <property type="match status" value="1"/>
</dbReference>
<accession>A0A1M5WW41</accession>
<evidence type="ECO:0000256" key="1">
    <source>
        <dbReference type="ARBA" id="ARBA00023125"/>
    </source>
</evidence>
<keyword evidence="5" id="KW-1185">Reference proteome</keyword>
<dbReference type="Pfam" id="PF00440">
    <property type="entry name" value="TetR_N"/>
    <property type="match status" value="1"/>
</dbReference>
<dbReference type="GO" id="GO:0003700">
    <property type="term" value="F:DNA-binding transcription factor activity"/>
    <property type="evidence" value="ECO:0007669"/>
    <property type="project" value="TreeGrafter"/>
</dbReference>
<feature type="DNA-binding region" description="H-T-H motif" evidence="2">
    <location>
        <begin position="33"/>
        <end position="52"/>
    </location>
</feature>
<keyword evidence="1 2" id="KW-0238">DNA-binding</keyword>
<dbReference type="PROSITE" id="PS50977">
    <property type="entry name" value="HTH_TETR_2"/>
    <property type="match status" value="1"/>
</dbReference>
<dbReference type="InterPro" id="IPR036271">
    <property type="entry name" value="Tet_transcr_reg_TetR-rel_C_sf"/>
</dbReference>
<dbReference type="STRING" id="1123282.SAMN02745823_01430"/>
<evidence type="ECO:0000259" key="3">
    <source>
        <dbReference type="PROSITE" id="PS50977"/>
    </source>
</evidence>
<evidence type="ECO:0000313" key="4">
    <source>
        <dbReference type="EMBL" id="SHH91905.1"/>
    </source>
</evidence>
<dbReference type="SUPFAM" id="SSF46689">
    <property type="entry name" value="Homeodomain-like"/>
    <property type="match status" value="1"/>
</dbReference>
<dbReference type="InterPro" id="IPR009057">
    <property type="entry name" value="Homeodomain-like_sf"/>
</dbReference>
<dbReference type="Gene3D" id="1.10.10.60">
    <property type="entry name" value="Homeodomain-like"/>
    <property type="match status" value="1"/>
</dbReference>
<evidence type="ECO:0000256" key="2">
    <source>
        <dbReference type="PROSITE-ProRule" id="PRU00335"/>
    </source>
</evidence>
<sequence length="207" mass="24661">MNEKFYELPEEKQQRIINAGFEVFGRSDYRHASTEDIAAKAGISKGLLFYYFHDKRTLYLFLFEKAAGMLKTHVVDTRLGEITDFFELCAYAAERKCEMLRQSPYIMDFIVRAFYSQRESVSEDINRKVKDETANIFATYFSNIDFSKFRDDVNPKDIFQMLTWMTDGYLHEKQRTGHVIGFEEVMEKYRLWSAYLRNMSYKEEFLS</sequence>
<dbReference type="GO" id="GO:0000976">
    <property type="term" value="F:transcription cis-regulatory region binding"/>
    <property type="evidence" value="ECO:0007669"/>
    <property type="project" value="TreeGrafter"/>
</dbReference>
<dbReference type="InterPro" id="IPR001647">
    <property type="entry name" value="HTH_TetR"/>
</dbReference>
<organism evidence="4 5">
    <name type="scientific">Sporobacter termitidis DSM 10068</name>
    <dbReference type="NCBI Taxonomy" id="1123282"/>
    <lineage>
        <taxon>Bacteria</taxon>
        <taxon>Bacillati</taxon>
        <taxon>Bacillota</taxon>
        <taxon>Clostridia</taxon>
        <taxon>Eubacteriales</taxon>
        <taxon>Oscillospiraceae</taxon>
        <taxon>Sporobacter</taxon>
    </lineage>
</organism>
<protein>
    <submittedName>
        <fullName evidence="4">Transcriptional regulator, TetR family</fullName>
    </submittedName>
</protein>
<name>A0A1M5WW41_9FIRM</name>
<dbReference type="PANTHER" id="PTHR30055:SF226">
    <property type="entry name" value="HTH-TYPE TRANSCRIPTIONAL REGULATOR PKSA"/>
    <property type="match status" value="1"/>
</dbReference>
<reference evidence="4 5" key="1">
    <citation type="submission" date="2016-11" db="EMBL/GenBank/DDBJ databases">
        <authorList>
            <person name="Jaros S."/>
            <person name="Januszkiewicz K."/>
            <person name="Wedrychowicz H."/>
        </authorList>
    </citation>
    <scope>NUCLEOTIDE SEQUENCE [LARGE SCALE GENOMIC DNA]</scope>
    <source>
        <strain evidence="4 5">DSM 10068</strain>
    </source>
</reference>
<evidence type="ECO:0000313" key="5">
    <source>
        <dbReference type="Proteomes" id="UP000183995"/>
    </source>
</evidence>
<dbReference type="PANTHER" id="PTHR30055">
    <property type="entry name" value="HTH-TYPE TRANSCRIPTIONAL REGULATOR RUTR"/>
    <property type="match status" value="1"/>
</dbReference>
<proteinExistence type="predicted"/>
<dbReference type="Proteomes" id="UP000183995">
    <property type="component" value="Unassembled WGS sequence"/>
</dbReference>
<gene>
    <name evidence="4" type="ORF">SAMN02745823_01430</name>
</gene>
<feature type="domain" description="HTH tetR-type" evidence="3">
    <location>
        <begin position="10"/>
        <end position="70"/>
    </location>
</feature>
<dbReference type="SUPFAM" id="SSF48498">
    <property type="entry name" value="Tetracyclin repressor-like, C-terminal domain"/>
    <property type="match status" value="1"/>
</dbReference>
<dbReference type="AlphaFoldDB" id="A0A1M5WW41"/>
<dbReference type="InterPro" id="IPR050109">
    <property type="entry name" value="HTH-type_TetR-like_transc_reg"/>
</dbReference>
<dbReference type="EMBL" id="FQXV01000004">
    <property type="protein sequence ID" value="SHH91905.1"/>
    <property type="molecule type" value="Genomic_DNA"/>
</dbReference>
<dbReference type="PRINTS" id="PR00455">
    <property type="entry name" value="HTHTETR"/>
</dbReference>
<dbReference type="OrthoDB" id="9780939at2"/>
<dbReference type="RefSeq" id="WP_073077184.1">
    <property type="nucleotide sequence ID" value="NZ_FQXV01000004.1"/>
</dbReference>